<dbReference type="EMBL" id="JBHFEH010000016">
    <property type="protein sequence ID" value="KAL2054243.1"/>
    <property type="molecule type" value="Genomic_DNA"/>
</dbReference>
<name>A0ABR4B9Z4_9LECA</name>
<sequence length="79" mass="8893">MAAFSRLVRFLAKDGRTYYGDAILPQGVSDLAKTKQARVIKGDIFGKHNVTEQIVVSLPHTVWRNYTEEQRTFGSSSPH</sequence>
<gene>
    <name evidence="1" type="ORF">ABVK25_005384</name>
</gene>
<dbReference type="Proteomes" id="UP001590951">
    <property type="component" value="Unassembled WGS sequence"/>
</dbReference>
<evidence type="ECO:0000313" key="2">
    <source>
        <dbReference type="Proteomes" id="UP001590951"/>
    </source>
</evidence>
<reference evidence="1 2" key="1">
    <citation type="submission" date="2024-09" db="EMBL/GenBank/DDBJ databases">
        <title>Rethinking Asexuality: The Enigmatic Case of Functional Sexual Genes in Lepraria (Stereocaulaceae).</title>
        <authorList>
            <person name="Doellman M."/>
            <person name="Sun Y."/>
            <person name="Barcenas-Pena A."/>
            <person name="Lumbsch H.T."/>
            <person name="Grewe F."/>
        </authorList>
    </citation>
    <scope>NUCLEOTIDE SEQUENCE [LARGE SCALE GENOMIC DNA]</scope>
    <source>
        <strain evidence="1 2">Grewe 0041</strain>
    </source>
</reference>
<organism evidence="1 2">
    <name type="scientific">Lepraria finkii</name>
    <dbReference type="NCBI Taxonomy" id="1340010"/>
    <lineage>
        <taxon>Eukaryota</taxon>
        <taxon>Fungi</taxon>
        <taxon>Dikarya</taxon>
        <taxon>Ascomycota</taxon>
        <taxon>Pezizomycotina</taxon>
        <taxon>Lecanoromycetes</taxon>
        <taxon>OSLEUM clade</taxon>
        <taxon>Lecanoromycetidae</taxon>
        <taxon>Lecanorales</taxon>
        <taxon>Lecanorineae</taxon>
        <taxon>Stereocaulaceae</taxon>
        <taxon>Lepraria</taxon>
    </lineage>
</organism>
<proteinExistence type="predicted"/>
<evidence type="ECO:0000313" key="1">
    <source>
        <dbReference type="EMBL" id="KAL2054243.1"/>
    </source>
</evidence>
<protein>
    <submittedName>
        <fullName evidence="1">Uncharacterized protein</fullName>
    </submittedName>
</protein>
<keyword evidence="2" id="KW-1185">Reference proteome</keyword>
<accession>A0ABR4B9Z4</accession>
<comment type="caution">
    <text evidence="1">The sequence shown here is derived from an EMBL/GenBank/DDBJ whole genome shotgun (WGS) entry which is preliminary data.</text>
</comment>